<dbReference type="Proteomes" id="UP001590950">
    <property type="component" value="Unassembled WGS sequence"/>
</dbReference>
<evidence type="ECO:0000313" key="2">
    <source>
        <dbReference type="Proteomes" id="UP001590950"/>
    </source>
</evidence>
<name>A0ABR4AIL4_9LECA</name>
<keyword evidence="2" id="KW-1185">Reference proteome</keyword>
<evidence type="ECO:0000313" key="1">
    <source>
        <dbReference type="EMBL" id="KAL2044691.1"/>
    </source>
</evidence>
<dbReference type="EMBL" id="JBEFKJ010000008">
    <property type="protein sequence ID" value="KAL2044691.1"/>
    <property type="molecule type" value="Genomic_DNA"/>
</dbReference>
<comment type="caution">
    <text evidence="1">The sequence shown here is derived from an EMBL/GenBank/DDBJ whole genome shotgun (WGS) entry which is preliminary data.</text>
</comment>
<protein>
    <submittedName>
        <fullName evidence="1">Uncharacterized protein</fullName>
    </submittedName>
</protein>
<accession>A0ABR4AIL4</accession>
<proteinExistence type="predicted"/>
<reference evidence="1 2" key="1">
    <citation type="submission" date="2024-09" db="EMBL/GenBank/DDBJ databases">
        <title>Rethinking Asexuality: The Enigmatic Case of Functional Sexual Genes in Lepraria (Stereocaulaceae).</title>
        <authorList>
            <person name="Doellman M."/>
            <person name="Sun Y."/>
            <person name="Barcenas-Pena A."/>
            <person name="Lumbsch H.T."/>
            <person name="Grewe F."/>
        </authorList>
    </citation>
    <scope>NUCLEOTIDE SEQUENCE [LARGE SCALE GENOMIC DNA]</scope>
    <source>
        <strain evidence="1 2">Mercado 3170</strain>
    </source>
</reference>
<sequence length="129" mass="13847">MANAGGINAIQHPLSAKASGIAAAGGDPRPKKMSHFMTANEGPAEIAAKISGLNLGGKQDENSAYFKNNEGHPWPDRAHSKIVGGLPLVSDTLLLQKQQTFNRSENLEREVSRHCCHDNESDNRLTSFG</sequence>
<organism evidence="1 2">
    <name type="scientific">Stereocaulon virgatum</name>
    <dbReference type="NCBI Taxonomy" id="373712"/>
    <lineage>
        <taxon>Eukaryota</taxon>
        <taxon>Fungi</taxon>
        <taxon>Dikarya</taxon>
        <taxon>Ascomycota</taxon>
        <taxon>Pezizomycotina</taxon>
        <taxon>Lecanoromycetes</taxon>
        <taxon>OSLEUM clade</taxon>
        <taxon>Lecanoromycetidae</taxon>
        <taxon>Lecanorales</taxon>
        <taxon>Lecanorineae</taxon>
        <taxon>Stereocaulaceae</taxon>
        <taxon>Stereocaulon</taxon>
    </lineage>
</organism>
<gene>
    <name evidence="1" type="ORF">N7G274_002465</name>
</gene>